<dbReference type="Proteomes" id="UP000034889">
    <property type="component" value="Unassembled WGS sequence"/>
</dbReference>
<evidence type="ECO:0000256" key="1">
    <source>
        <dbReference type="SAM" id="Phobius"/>
    </source>
</evidence>
<feature type="transmembrane region" description="Helical" evidence="1">
    <location>
        <begin position="98"/>
        <end position="118"/>
    </location>
</feature>
<feature type="transmembrane region" description="Helical" evidence="1">
    <location>
        <begin position="73"/>
        <end position="92"/>
    </location>
</feature>
<dbReference type="EMBL" id="LCJM01000034">
    <property type="protein sequence ID" value="KKT77753.1"/>
    <property type="molecule type" value="Genomic_DNA"/>
</dbReference>
<comment type="caution">
    <text evidence="2">The sequence shown here is derived from an EMBL/GenBank/DDBJ whole genome shotgun (WGS) entry which is preliminary data.</text>
</comment>
<evidence type="ECO:0000313" key="3">
    <source>
        <dbReference type="Proteomes" id="UP000034889"/>
    </source>
</evidence>
<protein>
    <submittedName>
        <fullName evidence="2">Uncharacterized protein</fullName>
    </submittedName>
</protein>
<reference evidence="2 3" key="1">
    <citation type="journal article" date="2015" name="Nature">
        <title>rRNA introns, odd ribosomes, and small enigmatic genomes across a large radiation of phyla.</title>
        <authorList>
            <person name="Brown C.T."/>
            <person name="Hug L.A."/>
            <person name="Thomas B.C."/>
            <person name="Sharon I."/>
            <person name="Castelle C.J."/>
            <person name="Singh A."/>
            <person name="Wilkins M.J."/>
            <person name="Williams K.H."/>
            <person name="Banfield J.F."/>
        </authorList>
    </citation>
    <scope>NUCLEOTIDE SEQUENCE [LARGE SCALE GENOMIC DNA]</scope>
</reference>
<keyword evidence="1" id="KW-0812">Transmembrane</keyword>
<dbReference type="AlphaFoldDB" id="A0A0G1K2K5"/>
<evidence type="ECO:0000313" key="2">
    <source>
        <dbReference type="EMBL" id="KKT77753.1"/>
    </source>
</evidence>
<gene>
    <name evidence="2" type="ORF">UW74_C0034G0008</name>
</gene>
<organism evidence="2 3">
    <name type="scientific">Candidatus Giovannonibacteria bacterium GW2011_GWC2_44_8</name>
    <dbReference type="NCBI Taxonomy" id="1618657"/>
    <lineage>
        <taxon>Bacteria</taxon>
        <taxon>Candidatus Giovannoniibacteriota</taxon>
    </lineage>
</organism>
<name>A0A0G1K2K5_9BACT</name>
<sequence>MTLTTHAIIGATAAQLFPTRPVLAFSAGFASHLVIDSLPHWDYALFSLKRDIKNPLNNDMAIGKNFVLDLMRISLDAFLGLLLSFFIFYYFLHTLPATLVLAGVIGGLLPDFLQFVYFKTRSNVLAPLQKFHIWIQEERELRVHPFIGISLQLALVIVVISFSFYLSA</sequence>
<feature type="transmembrane region" description="Helical" evidence="1">
    <location>
        <begin position="146"/>
        <end position="166"/>
    </location>
</feature>
<keyword evidence="1" id="KW-1133">Transmembrane helix</keyword>
<proteinExistence type="predicted"/>
<keyword evidence="1" id="KW-0472">Membrane</keyword>
<accession>A0A0G1K2K5</accession>